<protein>
    <submittedName>
        <fullName evidence="1">Uncharacterized protein</fullName>
    </submittedName>
</protein>
<gene>
    <name evidence="1" type="ORF">PSFLO_00528</name>
</gene>
<evidence type="ECO:0000313" key="1">
    <source>
        <dbReference type="EMBL" id="SPO35057.1"/>
    </source>
</evidence>
<proteinExistence type="predicted"/>
<dbReference type="EMBL" id="OOIP01000001">
    <property type="protein sequence ID" value="SPO35057.1"/>
    <property type="molecule type" value="Genomic_DNA"/>
</dbReference>
<name>A0A5C3EUA0_9BASI</name>
<keyword evidence="2" id="KW-1185">Reference proteome</keyword>
<dbReference type="AlphaFoldDB" id="A0A5C3EUA0"/>
<reference evidence="1 2" key="1">
    <citation type="submission" date="2018-03" db="EMBL/GenBank/DDBJ databases">
        <authorList>
            <person name="Guldener U."/>
        </authorList>
    </citation>
    <scope>NUCLEOTIDE SEQUENCE [LARGE SCALE GENOMIC DNA]</scope>
    <source>
        <strain evidence="1 2">DAOM196992</strain>
    </source>
</reference>
<dbReference type="Proteomes" id="UP000323386">
    <property type="component" value="Unassembled WGS sequence"/>
</dbReference>
<evidence type="ECO:0000313" key="2">
    <source>
        <dbReference type="Proteomes" id="UP000323386"/>
    </source>
</evidence>
<sequence>MAVTMAAARRKKEAVLVITVIVVGACLAIATEHFAYPPAVRARAAGFPKLCCCICDKSLKAQAGCCPLAMPQFKIPYCVSVPLCGLAAQQSIMCLSGCAGLLQTLHSVIDLQMADIQECSRHCLQDPKGITLMCQPQHQ</sequence>
<organism evidence="1 2">
    <name type="scientific">Pseudozyma flocculosa</name>
    <dbReference type="NCBI Taxonomy" id="84751"/>
    <lineage>
        <taxon>Eukaryota</taxon>
        <taxon>Fungi</taxon>
        <taxon>Dikarya</taxon>
        <taxon>Basidiomycota</taxon>
        <taxon>Ustilaginomycotina</taxon>
        <taxon>Ustilaginomycetes</taxon>
        <taxon>Ustilaginales</taxon>
        <taxon>Ustilaginaceae</taxon>
        <taxon>Pseudozyma</taxon>
    </lineage>
</organism>
<accession>A0A5C3EUA0</accession>